<accession>A0A7L7Z329</accession>
<dbReference type="EMBL" id="CP061274">
    <property type="protein sequence ID" value="QOD44154.1"/>
    <property type="molecule type" value="Genomic_DNA"/>
</dbReference>
<sequence>MIRLEEHRPEWAEAFRVEAERIRRAAGDALTAVEHIGSTAVPGLRAKPIIDLAAAAAPGVDPFGLDATLGPLGYAQHRTGPRNHGVHVRMAGGARIRILHVFAAEAWATCPQRLFRDRLLRDPDARRRYDALKADVAMTAADGRAYTAAKQGLVQELVDAERADRGLPPVRVGDK</sequence>
<dbReference type="AlphaFoldDB" id="A0A7L7Z329"/>
<keyword evidence="2" id="KW-1185">Reference proteome</keyword>
<gene>
    <name evidence="1" type="ORF">H9X71_01990</name>
</gene>
<evidence type="ECO:0000313" key="1">
    <source>
        <dbReference type="EMBL" id="QOD44154.1"/>
    </source>
</evidence>
<dbReference type="Gene3D" id="3.30.460.10">
    <property type="entry name" value="Beta Polymerase, domain 2"/>
    <property type="match status" value="1"/>
</dbReference>
<organism evidence="1 2">
    <name type="scientific">Clavibacter zhangzhiyongii</name>
    <dbReference type="NCBI Taxonomy" id="2768071"/>
    <lineage>
        <taxon>Bacteria</taxon>
        <taxon>Bacillati</taxon>
        <taxon>Actinomycetota</taxon>
        <taxon>Actinomycetes</taxon>
        <taxon>Micrococcales</taxon>
        <taxon>Microbacteriaceae</taxon>
        <taxon>Clavibacter</taxon>
    </lineage>
</organism>
<evidence type="ECO:0000313" key="2">
    <source>
        <dbReference type="Proteomes" id="UP000516660"/>
    </source>
</evidence>
<protein>
    <submittedName>
        <fullName evidence="1">GrpB family protein</fullName>
    </submittedName>
</protein>
<dbReference type="Pfam" id="PF04229">
    <property type="entry name" value="GrpB"/>
    <property type="match status" value="1"/>
</dbReference>
<dbReference type="PANTHER" id="PTHR34822:SF1">
    <property type="entry name" value="GRPB FAMILY PROTEIN"/>
    <property type="match status" value="1"/>
</dbReference>
<proteinExistence type="predicted"/>
<dbReference type="KEGG" id="czh:H9X71_01990"/>
<dbReference type="InterPro" id="IPR043519">
    <property type="entry name" value="NT_sf"/>
</dbReference>
<dbReference type="RefSeq" id="WP_191148086.1">
    <property type="nucleotide sequence ID" value="NZ_CP061274.1"/>
</dbReference>
<name>A0A7L7Z329_9MICO</name>
<dbReference type="PANTHER" id="PTHR34822">
    <property type="entry name" value="GRPB DOMAIN PROTEIN (AFU_ORTHOLOGUE AFUA_1G01530)"/>
    <property type="match status" value="1"/>
</dbReference>
<dbReference type="InterPro" id="IPR007344">
    <property type="entry name" value="GrpB/CoaE"/>
</dbReference>
<reference evidence="1 2" key="1">
    <citation type="submission" date="2020-08" db="EMBL/GenBank/DDBJ databases">
        <title>Description of Clavibacter zhangzhiyonge sp. nov., a phytopathogenic actinobacterium isolated from barley seeds, causing leaf brown spot and decline.</title>
        <authorList>
            <person name="Tian Q."/>
            <person name="Chuan J."/>
            <person name="Zhao W."/>
            <person name="Li X."/>
        </authorList>
    </citation>
    <scope>NUCLEOTIDE SEQUENCE [LARGE SCALE GENOMIC DNA]</scope>
    <source>
        <strain evidence="1 2">DM1</strain>
    </source>
</reference>
<dbReference type="Proteomes" id="UP000516660">
    <property type="component" value="Chromosome"/>
</dbReference>
<dbReference type="SUPFAM" id="SSF81301">
    <property type="entry name" value="Nucleotidyltransferase"/>
    <property type="match status" value="1"/>
</dbReference>